<dbReference type="OrthoDB" id="145485at2"/>
<dbReference type="EC" id="2.3.2.3" evidence="8"/>
<keyword evidence="3 6" id="KW-0812">Transmembrane</keyword>
<dbReference type="Pfam" id="PF09924">
    <property type="entry name" value="LPG_synthase_C"/>
    <property type="match status" value="1"/>
</dbReference>
<sequence length="634" mass="68090">MLIIKKAKSVLRHIWPLALGTLCCVILARQLEGMDLSALWSAVMDVTPLQWSLAIGATLVSFLAVARYDVIAQRHFQMDRAPSEAMWVGASAIGLGQTLGAGAIVGTFVRWRMTPDLSLKDAARITAFVTVTFLAALAVTIALAALALPTPHIPGYLPYLILAVALGLAIVAFMFPVLSRQGRRFTLPTLPAMAALLSLCLIDTVFAALALYVLLPPDMSLSFATLLPVFLIALGAAIFSGTPGGVGPFELTLLALLPHQPEPILLAGVLAFRAIYYALPALLSGAALLRCLLRPSLARQPRHARAFEAFGETPLSSVSRAELGVIRQNGGALLSCDAGRCGIVRIGQTLVALFDPIEGDANSMARPLKHAARAQNRIACKYKISARQAVSARKAGWAVLHISDEALIHPAMHSTDGASYRQLRRKLRHAEKADISVLRPEGTLPLGDMARVSSAWEARHGVPRGLTMGRFDDLYVGHQQVFLAYQGARLVGFVSFHATAHEWCLDLMRVLPDAPDGTMHLLVQRAIEAAADLDVQCLSLAAAPALPTGRTRLEQFLRTQHFKHGGGAGLRQFKACFAPRWQPLFMAAPGPAQLSLATLDLIRAVNLRSAPATPIDCAPVVQMATIKGHMRSDS</sequence>
<keyword evidence="9" id="KW-1185">Reference proteome</keyword>
<proteinExistence type="predicted"/>
<feature type="transmembrane region" description="Helical" evidence="6">
    <location>
        <begin position="159"/>
        <end position="178"/>
    </location>
</feature>
<accession>A0A0P1ETJ6</accession>
<keyword evidence="4 6" id="KW-1133">Transmembrane helix</keyword>
<dbReference type="InterPro" id="IPR051211">
    <property type="entry name" value="PG_lysyltransferase"/>
</dbReference>
<protein>
    <submittedName>
        <fullName evidence="8">Phosphatidylglycerol lysyltransferase</fullName>
        <ecNumber evidence="8">2.3.2.3</ecNumber>
    </submittedName>
</protein>
<dbReference type="STRING" id="321267.SHM7688_03033"/>
<feature type="transmembrane region" description="Helical" evidence="6">
    <location>
        <begin position="49"/>
        <end position="66"/>
    </location>
</feature>
<feature type="transmembrane region" description="Helical" evidence="6">
    <location>
        <begin position="87"/>
        <end position="111"/>
    </location>
</feature>
<dbReference type="GO" id="GO:0005886">
    <property type="term" value="C:plasma membrane"/>
    <property type="evidence" value="ECO:0007669"/>
    <property type="project" value="UniProtKB-SubCell"/>
</dbReference>
<evidence type="ECO:0000313" key="9">
    <source>
        <dbReference type="Proteomes" id="UP000054823"/>
    </source>
</evidence>
<feature type="transmembrane region" description="Helical" evidence="6">
    <location>
        <begin position="190"/>
        <end position="214"/>
    </location>
</feature>
<evidence type="ECO:0000256" key="6">
    <source>
        <dbReference type="SAM" id="Phobius"/>
    </source>
</evidence>
<evidence type="ECO:0000256" key="1">
    <source>
        <dbReference type="ARBA" id="ARBA00004651"/>
    </source>
</evidence>
<evidence type="ECO:0000259" key="7">
    <source>
        <dbReference type="Pfam" id="PF09924"/>
    </source>
</evidence>
<dbReference type="GO" id="GO:0055091">
    <property type="term" value="P:phospholipid homeostasis"/>
    <property type="evidence" value="ECO:0007669"/>
    <property type="project" value="TreeGrafter"/>
</dbReference>
<evidence type="ECO:0000313" key="8">
    <source>
        <dbReference type="EMBL" id="CUH53579.1"/>
    </source>
</evidence>
<dbReference type="InterPro" id="IPR024320">
    <property type="entry name" value="LPG_synthase_C"/>
</dbReference>
<keyword evidence="8" id="KW-0808">Transferase</keyword>
<reference evidence="8 9" key="1">
    <citation type="submission" date="2015-09" db="EMBL/GenBank/DDBJ databases">
        <authorList>
            <consortium name="Swine Surveillance"/>
        </authorList>
    </citation>
    <scope>NUCLEOTIDE SEQUENCE [LARGE SCALE GENOMIC DNA]</scope>
    <source>
        <strain evidence="8 9">CECT 7688</strain>
    </source>
</reference>
<evidence type="ECO:0000256" key="4">
    <source>
        <dbReference type="ARBA" id="ARBA00022989"/>
    </source>
</evidence>
<organism evidence="8 9">
    <name type="scientific">Shimia marina</name>
    <dbReference type="NCBI Taxonomy" id="321267"/>
    <lineage>
        <taxon>Bacteria</taxon>
        <taxon>Pseudomonadati</taxon>
        <taxon>Pseudomonadota</taxon>
        <taxon>Alphaproteobacteria</taxon>
        <taxon>Rhodobacterales</taxon>
        <taxon>Roseobacteraceae</taxon>
    </lineage>
</organism>
<gene>
    <name evidence="8" type="primary">mprF</name>
    <name evidence="8" type="ORF">SHM7688_03033</name>
</gene>
<evidence type="ECO:0000256" key="3">
    <source>
        <dbReference type="ARBA" id="ARBA00022692"/>
    </source>
</evidence>
<dbReference type="SUPFAM" id="SSF55729">
    <property type="entry name" value="Acyl-CoA N-acyltransferases (Nat)"/>
    <property type="match status" value="1"/>
</dbReference>
<keyword evidence="5 6" id="KW-0472">Membrane</keyword>
<feature type="domain" description="Phosphatidylglycerol lysyltransferase C-terminal" evidence="7">
    <location>
        <begin position="343"/>
        <end position="587"/>
    </location>
</feature>
<dbReference type="Proteomes" id="UP000054823">
    <property type="component" value="Unassembled WGS sequence"/>
</dbReference>
<feature type="transmembrane region" description="Helical" evidence="6">
    <location>
        <begin position="123"/>
        <end position="147"/>
    </location>
</feature>
<keyword evidence="8" id="KW-0012">Acyltransferase</keyword>
<dbReference type="EMBL" id="CYPW01000027">
    <property type="protein sequence ID" value="CUH53579.1"/>
    <property type="molecule type" value="Genomic_DNA"/>
</dbReference>
<feature type="transmembrane region" description="Helical" evidence="6">
    <location>
        <begin position="221"/>
        <end position="244"/>
    </location>
</feature>
<dbReference type="PANTHER" id="PTHR34697:SF2">
    <property type="entry name" value="PHOSPHATIDYLGLYCEROL LYSYLTRANSFERASE"/>
    <property type="match status" value="1"/>
</dbReference>
<keyword evidence="2" id="KW-1003">Cell membrane</keyword>
<name>A0A0P1ETJ6_9RHOB</name>
<dbReference type="GO" id="GO:0050071">
    <property type="term" value="F:phosphatidylglycerol lysyltransferase activity"/>
    <property type="evidence" value="ECO:0007669"/>
    <property type="project" value="UniProtKB-EC"/>
</dbReference>
<dbReference type="InterPro" id="IPR016181">
    <property type="entry name" value="Acyl_CoA_acyltransferase"/>
</dbReference>
<dbReference type="AlphaFoldDB" id="A0A0P1ETJ6"/>
<evidence type="ECO:0000256" key="2">
    <source>
        <dbReference type="ARBA" id="ARBA00022475"/>
    </source>
</evidence>
<dbReference type="PANTHER" id="PTHR34697">
    <property type="entry name" value="PHOSPHATIDYLGLYCEROL LYSYLTRANSFERASE"/>
    <property type="match status" value="1"/>
</dbReference>
<comment type="subcellular location">
    <subcellularLocation>
        <location evidence="1">Cell membrane</location>
        <topology evidence="1">Multi-pass membrane protein</topology>
    </subcellularLocation>
</comment>
<evidence type="ECO:0000256" key="5">
    <source>
        <dbReference type="ARBA" id="ARBA00023136"/>
    </source>
</evidence>